<dbReference type="CDD" id="cd13400">
    <property type="entry name" value="LT_IagB-like"/>
    <property type="match status" value="1"/>
</dbReference>
<dbReference type="EMBL" id="JARJJS010000004">
    <property type="protein sequence ID" value="MDF4026364.1"/>
    <property type="molecule type" value="Genomic_DNA"/>
</dbReference>
<reference evidence="1 2" key="1">
    <citation type="journal article" date="2024" name="Curr. Microbiol.">
        <title>Luteibacter sahnii sp. nov., A Novel Yellow-Colored Xanthomonadin Pigment Producing Probiotic Bacterium from Healthy Rice Seed Microbiome.</title>
        <authorList>
            <person name="Jaiswal G."/>
            <person name="Rana R."/>
            <person name="Nayak P.K."/>
            <person name="Chouhan R."/>
            <person name="Gandhi S.G."/>
            <person name="Patel H.K."/>
            <person name="Patil P.B."/>
        </authorList>
    </citation>
    <scope>NUCLEOTIDE SEQUENCE [LARGE SCALE GENOMIC DNA]</scope>
    <source>
        <strain evidence="1 2">PPL201</strain>
    </source>
</reference>
<accession>A0ABT6BE82</accession>
<evidence type="ECO:0000313" key="2">
    <source>
        <dbReference type="Proteomes" id="UP001528850"/>
    </source>
</evidence>
<dbReference type="NCBIfam" id="NF010463">
    <property type="entry name" value="PRK13888.1"/>
    <property type="match status" value="1"/>
</dbReference>
<keyword evidence="2" id="KW-1185">Reference proteome</keyword>
<name>A0ABT6BE82_9GAMM</name>
<gene>
    <name evidence="1" type="ORF">P3W24_15430</name>
</gene>
<sequence length="158" mass="17442">MIDVLPDIPAEQQAMVACALGAAIAYDVPANILLAIAEQEAGRPGQWVRNANGTQDVGALQFNTAYLRELARYGISPHDVAAPGCYAYQLAAWRIRAHLRDDAGDVWARAANYHSRTPQLNARYRAALIRRAVRWSTWLATHFSTRDIVVDSPSQVTK</sequence>
<dbReference type="InterPro" id="IPR023346">
    <property type="entry name" value="Lysozyme-like_dom_sf"/>
</dbReference>
<comment type="caution">
    <text evidence="1">The sequence shown here is derived from an EMBL/GenBank/DDBJ whole genome shotgun (WGS) entry which is preliminary data.</text>
</comment>
<proteinExistence type="predicted"/>
<dbReference type="SUPFAM" id="SSF53955">
    <property type="entry name" value="Lysozyme-like"/>
    <property type="match status" value="1"/>
</dbReference>
<evidence type="ECO:0000313" key="1">
    <source>
        <dbReference type="EMBL" id="MDF4026364.1"/>
    </source>
</evidence>
<dbReference type="Proteomes" id="UP001528850">
    <property type="component" value="Unassembled WGS sequence"/>
</dbReference>
<organism evidence="1 2">
    <name type="scientific">Luteibacter sahnii</name>
    <dbReference type="NCBI Taxonomy" id="3021977"/>
    <lineage>
        <taxon>Bacteria</taxon>
        <taxon>Pseudomonadati</taxon>
        <taxon>Pseudomonadota</taxon>
        <taxon>Gammaproteobacteria</taxon>
        <taxon>Lysobacterales</taxon>
        <taxon>Rhodanobacteraceae</taxon>
        <taxon>Luteibacter</taxon>
    </lineage>
</organism>
<protein>
    <submittedName>
        <fullName evidence="1">Conjugal transfer protein TrbN</fullName>
    </submittedName>
</protein>